<dbReference type="InterPro" id="IPR024410">
    <property type="entry name" value="Phage_TAC_12"/>
</dbReference>
<gene>
    <name evidence="1" type="ORF">P7D36_09050</name>
</gene>
<dbReference type="AlphaFoldDB" id="A0AAW8TLU7"/>
<dbReference type="RefSeq" id="WP_311928571.1">
    <property type="nucleotide sequence ID" value="NZ_JARPYT010000012.1"/>
</dbReference>
<evidence type="ECO:0000313" key="2">
    <source>
        <dbReference type="Proteomes" id="UP001245561"/>
    </source>
</evidence>
<sequence length="117" mass="12801">MNFNINGKIIDVKFTIGAIEALDQMYEVHTGGASFGMGISSAIVYLQQCNPVVLRNIIMALQTDNAKVGKSEIEAWLITQDIEKMSGDLIAELGKQDLTKAMIKKLKAQTRKAASKN</sequence>
<accession>A0AAW8TLU7</accession>
<dbReference type="Pfam" id="PF12363">
    <property type="entry name" value="Phage_TAC_12"/>
    <property type="match status" value="1"/>
</dbReference>
<proteinExistence type="predicted"/>
<reference evidence="1" key="1">
    <citation type="submission" date="2023-03" db="EMBL/GenBank/DDBJ databases">
        <authorList>
            <person name="Shen W."/>
            <person name="Cai J."/>
        </authorList>
    </citation>
    <scope>NUCLEOTIDE SEQUENCE</scope>
    <source>
        <strain evidence="1">P55-2</strain>
    </source>
</reference>
<name>A0AAW8TLU7_9ENTE</name>
<comment type="caution">
    <text evidence="1">The sequence shown here is derived from an EMBL/GenBank/DDBJ whole genome shotgun (WGS) entry which is preliminary data.</text>
</comment>
<protein>
    <submittedName>
        <fullName evidence="1">Tail assembly chaperone</fullName>
    </submittedName>
</protein>
<evidence type="ECO:0000313" key="1">
    <source>
        <dbReference type="EMBL" id="MDT2637637.1"/>
    </source>
</evidence>
<dbReference type="EMBL" id="JARPYT010000012">
    <property type="protein sequence ID" value="MDT2637637.1"/>
    <property type="molecule type" value="Genomic_DNA"/>
</dbReference>
<dbReference type="Proteomes" id="UP001245561">
    <property type="component" value="Unassembled WGS sequence"/>
</dbReference>
<organism evidence="1 2">
    <name type="scientific">Enterococcus dongliensis</name>
    <dbReference type="NCBI Taxonomy" id="2559925"/>
    <lineage>
        <taxon>Bacteria</taxon>
        <taxon>Bacillati</taxon>
        <taxon>Bacillota</taxon>
        <taxon>Bacilli</taxon>
        <taxon>Lactobacillales</taxon>
        <taxon>Enterococcaceae</taxon>
        <taxon>Enterococcus</taxon>
    </lineage>
</organism>